<dbReference type="InterPro" id="IPR038152">
    <property type="entry name" value="Carbam_trans_C_sf"/>
</dbReference>
<dbReference type="Gene3D" id="3.30.420.40">
    <property type="match status" value="2"/>
</dbReference>
<dbReference type="InterPro" id="IPR031730">
    <property type="entry name" value="Carbam_trans_C"/>
</dbReference>
<protein>
    <recommendedName>
        <fullName evidence="6">Carbamoyltransferase</fullName>
    </recommendedName>
</protein>
<dbReference type="GO" id="GO:0003824">
    <property type="term" value="F:catalytic activity"/>
    <property type="evidence" value="ECO:0007669"/>
    <property type="project" value="InterPro"/>
</dbReference>
<dbReference type="PANTHER" id="PTHR34847:SF1">
    <property type="entry name" value="NODULATION PROTEIN U"/>
    <property type="match status" value="1"/>
</dbReference>
<dbReference type="EMBL" id="MHFR01000068">
    <property type="protein sequence ID" value="OGW95225.1"/>
    <property type="molecule type" value="Genomic_DNA"/>
</dbReference>
<dbReference type="InterPro" id="IPR043129">
    <property type="entry name" value="ATPase_NBD"/>
</dbReference>
<organism evidence="4 5">
    <name type="scientific">Candidatus Danuiimicrobium aquiferis</name>
    <dbReference type="NCBI Taxonomy" id="1801832"/>
    <lineage>
        <taxon>Bacteria</taxon>
        <taxon>Pseudomonadati</taxon>
        <taxon>Candidatus Omnitrophota</taxon>
        <taxon>Candidatus Danuiimicrobium</taxon>
    </lineage>
</organism>
<evidence type="ECO:0000256" key="1">
    <source>
        <dbReference type="ARBA" id="ARBA00006129"/>
    </source>
</evidence>
<evidence type="ECO:0000313" key="4">
    <source>
        <dbReference type="EMBL" id="OGW95225.1"/>
    </source>
</evidence>
<accession>A0A1G1KQW1</accession>
<evidence type="ECO:0000259" key="2">
    <source>
        <dbReference type="Pfam" id="PF02543"/>
    </source>
</evidence>
<reference evidence="4 5" key="1">
    <citation type="journal article" date="2016" name="Nat. Commun.">
        <title>Thousands of microbial genomes shed light on interconnected biogeochemical processes in an aquifer system.</title>
        <authorList>
            <person name="Anantharaman K."/>
            <person name="Brown C.T."/>
            <person name="Hug L.A."/>
            <person name="Sharon I."/>
            <person name="Castelle C.J."/>
            <person name="Probst A.J."/>
            <person name="Thomas B.C."/>
            <person name="Singh A."/>
            <person name="Wilkins M.J."/>
            <person name="Karaoz U."/>
            <person name="Brodie E.L."/>
            <person name="Williams K.H."/>
            <person name="Hubbard S.S."/>
            <person name="Banfield J.F."/>
        </authorList>
    </citation>
    <scope>NUCLEOTIDE SEQUENCE [LARGE SCALE GENOMIC DNA]</scope>
</reference>
<proteinExistence type="inferred from homology"/>
<dbReference type="Proteomes" id="UP000178187">
    <property type="component" value="Unassembled WGS sequence"/>
</dbReference>
<dbReference type="Pfam" id="PF02543">
    <property type="entry name" value="Carbam_trans_N"/>
    <property type="match status" value="1"/>
</dbReference>
<feature type="domain" description="Carbamoyltransferase" evidence="2">
    <location>
        <begin position="3"/>
        <end position="354"/>
    </location>
</feature>
<name>A0A1G1KQW1_9BACT</name>
<gene>
    <name evidence="4" type="ORF">A3G33_04660</name>
</gene>
<evidence type="ECO:0008006" key="6">
    <source>
        <dbReference type="Google" id="ProtNLM"/>
    </source>
</evidence>
<dbReference type="PANTHER" id="PTHR34847">
    <property type="entry name" value="NODULATION PROTEIN U"/>
    <property type="match status" value="1"/>
</dbReference>
<comment type="caution">
    <text evidence="4">The sequence shown here is derived from an EMBL/GenBank/DDBJ whole genome shotgun (WGS) entry which is preliminary data.</text>
</comment>
<evidence type="ECO:0000259" key="3">
    <source>
        <dbReference type="Pfam" id="PF16861"/>
    </source>
</evidence>
<evidence type="ECO:0000313" key="5">
    <source>
        <dbReference type="Proteomes" id="UP000178187"/>
    </source>
</evidence>
<sequence length="577" mass="65233">MIILGVNIFHGDAAAVLLKDGKLIAAAEEERFTRIKHYAGFPTYAIRYCLREANIDFNDIDYLAISRDPSAHLASRIWFNLKKAIQNQSLSWATDRLRQVVRLSNIAGLIRKSFNLKSIKAKIHYVEHHLAHVASAFYASGFSEAAVMSIDAFGDFVSTKWGIGSKGKIHIQGEVTYPDSLGIVYTALTQFLGFPNYGDEYKVMALASYGKPVYEKEFQTILKLKANGRFSIGLDCFRHHSEGIEMEWEDGAPELGRIYSDKLIDLLGKPRNPEDPIERRHQDIAASLQFSVENAVYHLLNHLHKKTGMTKLCLAGGVAFNSVANGKICKRTPFCEIFIQPAAGDAGTALGAALYTSHELLHAHQGWRMDHAYWGAKYSARDIQVYLAENGIEFRQLNDEELLPWLAGELAGGKMIGWFQGRMEWGPRALGNRSILIDPRNEVLKDELNRRIKKRETFRPFAPAVLQERANEFFEMDVWGSPFMLEVYPVRKQMREKIPAVTHIDGTARVQTVNHYQNPRFYDLIKKFGEKTGIPVLLNTSFNENEPIVENPGQAIACFKRNALDILILEDCVIEKV</sequence>
<dbReference type="AlphaFoldDB" id="A0A1G1KQW1"/>
<dbReference type="SUPFAM" id="SSF53067">
    <property type="entry name" value="Actin-like ATPase domain"/>
    <property type="match status" value="1"/>
</dbReference>
<dbReference type="Gene3D" id="3.90.870.20">
    <property type="entry name" value="Carbamoyltransferase, C-terminal domain"/>
    <property type="match status" value="1"/>
</dbReference>
<dbReference type="InterPro" id="IPR003696">
    <property type="entry name" value="Carbtransf_dom"/>
</dbReference>
<dbReference type="InterPro" id="IPR051338">
    <property type="entry name" value="NodU/CmcH_Carbamoyltrnsfr"/>
</dbReference>
<comment type="similarity">
    <text evidence="1">Belongs to the NodU/CmcH family.</text>
</comment>
<feature type="domain" description="Carbamoyltransferase C-terminal" evidence="3">
    <location>
        <begin position="408"/>
        <end position="576"/>
    </location>
</feature>
<dbReference type="Pfam" id="PF16861">
    <property type="entry name" value="Carbam_trans_C"/>
    <property type="match status" value="1"/>
</dbReference>
<dbReference type="CDD" id="cd24098">
    <property type="entry name" value="ASKHA_NBD_TobZ_N"/>
    <property type="match status" value="1"/>
</dbReference>